<reference evidence="2" key="1">
    <citation type="submission" date="2021-01" db="EMBL/GenBank/DDBJ databases">
        <authorList>
            <person name="Corre E."/>
            <person name="Pelletier E."/>
            <person name="Niang G."/>
            <person name="Scheremetjew M."/>
            <person name="Finn R."/>
            <person name="Kale V."/>
            <person name="Holt S."/>
            <person name="Cochrane G."/>
            <person name="Meng A."/>
            <person name="Brown T."/>
            <person name="Cohen L."/>
        </authorList>
    </citation>
    <scope>NUCLEOTIDE SEQUENCE</scope>
    <source>
        <strain evidence="2">CCCM811</strain>
    </source>
</reference>
<feature type="region of interest" description="Disordered" evidence="1">
    <location>
        <begin position="630"/>
        <end position="723"/>
    </location>
</feature>
<sequence length="921" mass="104617">MSVASGRESPCPLAAGNTQRSNVSTSTARSPTMRKSAACLSRLSSGHFREQSDHDLAAVRANPIQAGDSEKKVVEMSLSSAHQPTSSRSYSERKGRPGGGGMWWYATKAEVKKGRVETKEVSLAAVVADARMLRSFLAYMRALYRDNLILAFRDYHKIVTASSTEAMSVDALRTQAQSLIDRYCREDSETALGYVLSEHTKKEIEEVAEGVKAASTKEEVVKAIGRVFTDVEEMADDQLHEYWGSSFFRYMAHANGPCREKEIKLKIAERQINQSTYMWKEGTTTGKWKKAAIVDEFHDDMQQITCKGQLTPSEIEYLFRWVTKSQEALQMISMGSQDRHPLIRALSYRALHLILRATMSYNRADPIVLGKTFVQFLRKSEVTKEEHTQHDQILGDQYCLLAMLFNPCHAFKDDIENAENRPTEMMNPTRGKVYNPGLWLALLHNINGSGVYPRTKCLQALYYRIVTDRTTALSILTLPRWQLWFLPLAFDLPTAQESASITNMTNLWVGMMVELIWASADAISTEAFARELRYTLTAILAVSAHSSVHLAMTVMSSLASKAQSDCRKWVDAPSESQLKKYRAFYHLVRLCITVAFLTSSRKFGLPDELKTDKCLAREWPEVCAAEAGEAERKKTMRHRYNSSSMGSPRYKNIRHPLTLPGDESVRGSGEAKEFSHDNKGERSPSDIASPSTRRSGHSKSRSVSPMHKSGSRGGEEKRRTKAGITDQEMLYNLKICYHIQSIRQCDATEEKKRLYQHKMSERYLPAMNDAPDRLKRDDSDPLIVIDDARFVLSPSSLQGLLLRRRAELKTTIDQYGDTNHVNGDETRDIPNDRMEPYGEPWKHQLSNVSRSCIIMNHHHESSSCIIMHHHTSSCIVIHRPRRHVARENSTQSTFFDLWLNQHKKEKQMLTEYHMTITNYSS</sequence>
<dbReference type="EMBL" id="HBIV01011123">
    <property type="protein sequence ID" value="CAE0656666.1"/>
    <property type="molecule type" value="Transcribed_RNA"/>
</dbReference>
<dbReference type="AlphaFoldDB" id="A0A7S3YMZ3"/>
<organism evidence="2">
    <name type="scientific">Lotharella globosa</name>
    <dbReference type="NCBI Taxonomy" id="91324"/>
    <lineage>
        <taxon>Eukaryota</taxon>
        <taxon>Sar</taxon>
        <taxon>Rhizaria</taxon>
        <taxon>Cercozoa</taxon>
        <taxon>Chlorarachniophyceae</taxon>
        <taxon>Lotharella</taxon>
    </lineage>
</organism>
<feature type="region of interest" description="Disordered" evidence="1">
    <location>
        <begin position="1"/>
        <end position="35"/>
    </location>
</feature>
<dbReference type="Gene3D" id="1.10.167.10">
    <property type="entry name" value="Regulator of G-protein Signalling 4, domain 2"/>
    <property type="match status" value="1"/>
</dbReference>
<feature type="region of interest" description="Disordered" evidence="1">
    <location>
        <begin position="69"/>
        <end position="97"/>
    </location>
</feature>
<accession>A0A7S3YMZ3</accession>
<evidence type="ECO:0000313" key="2">
    <source>
        <dbReference type="EMBL" id="CAE0656666.1"/>
    </source>
</evidence>
<dbReference type="InterPro" id="IPR044926">
    <property type="entry name" value="RGS_subdomain_2"/>
</dbReference>
<name>A0A7S3YMZ3_9EUKA</name>
<feature type="compositionally biased region" description="Basic and acidic residues" evidence="1">
    <location>
        <begin position="663"/>
        <end position="684"/>
    </location>
</feature>
<evidence type="ECO:0008006" key="3">
    <source>
        <dbReference type="Google" id="ProtNLM"/>
    </source>
</evidence>
<protein>
    <recommendedName>
        <fullName evidence="3">RGS domain-containing protein</fullName>
    </recommendedName>
</protein>
<proteinExistence type="predicted"/>
<feature type="compositionally biased region" description="Polar residues" evidence="1">
    <location>
        <begin position="16"/>
        <end position="30"/>
    </location>
</feature>
<gene>
    <name evidence="2" type="ORF">LGLO00237_LOCUS8318</name>
</gene>
<feature type="compositionally biased region" description="Polar residues" evidence="1">
    <location>
        <begin position="77"/>
        <end position="89"/>
    </location>
</feature>
<evidence type="ECO:0000256" key="1">
    <source>
        <dbReference type="SAM" id="MobiDB-lite"/>
    </source>
</evidence>